<dbReference type="GO" id="GO:0006446">
    <property type="term" value="P:regulation of translational initiation"/>
    <property type="evidence" value="ECO:0007669"/>
    <property type="project" value="TreeGrafter"/>
</dbReference>
<dbReference type="InterPro" id="IPR023582">
    <property type="entry name" value="Impact"/>
</dbReference>
<protein>
    <recommendedName>
        <fullName evidence="3">Impact N-terminal domain-containing protein</fullName>
    </recommendedName>
</protein>
<dbReference type="Proteomes" id="UP000703269">
    <property type="component" value="Unassembled WGS sequence"/>
</dbReference>
<proteinExistence type="inferred from homology"/>
<evidence type="ECO:0000256" key="2">
    <source>
        <dbReference type="SAM" id="MobiDB-lite"/>
    </source>
</evidence>
<sequence length="233" mass="25922">MATLESFVRMSKPPPAPLATSQEVRDRGSIFVANAYRASNEDEARKAVTHLKNVVHGQKRATHEMYAWRCMVLKPGKTGLGGEDDFEVKQGNEDDGEKFGSARILKIMQAEGVIDAVVVVSRWYGGEMLGPLRFTHIEMCAREACRAFRLQDEMEEEVTALRSLDDILATLRSELSSLRPLPSESKASSKRPDYDALLASSDVSKVKRLVAAREKAIQSVKASIQRAKEQLEK</sequence>
<comment type="caution">
    <text evidence="4">The sequence shown here is derived from an EMBL/GenBank/DDBJ whole genome shotgun (WGS) entry which is preliminary data.</text>
</comment>
<dbReference type="SUPFAM" id="SSF54211">
    <property type="entry name" value="Ribosomal protein S5 domain 2-like"/>
    <property type="match status" value="1"/>
</dbReference>
<dbReference type="GO" id="GO:0140469">
    <property type="term" value="P:GCN2-mediated signaling"/>
    <property type="evidence" value="ECO:0007669"/>
    <property type="project" value="TreeGrafter"/>
</dbReference>
<evidence type="ECO:0000256" key="1">
    <source>
        <dbReference type="ARBA" id="ARBA00007665"/>
    </source>
</evidence>
<comment type="similarity">
    <text evidence="1">Belongs to the IMPACT family.</text>
</comment>
<dbReference type="AlphaFoldDB" id="A0A9P3LDB6"/>
<accession>A0A9P3LDB6</accession>
<dbReference type="InterPro" id="IPR020568">
    <property type="entry name" value="Ribosomal_Su5_D2-typ_SF"/>
</dbReference>
<feature type="region of interest" description="Disordered" evidence="2">
    <location>
        <begin position="1"/>
        <end position="22"/>
    </location>
</feature>
<organism evidence="4 5">
    <name type="scientific">Phanerochaete sordida</name>
    <dbReference type="NCBI Taxonomy" id="48140"/>
    <lineage>
        <taxon>Eukaryota</taxon>
        <taxon>Fungi</taxon>
        <taxon>Dikarya</taxon>
        <taxon>Basidiomycota</taxon>
        <taxon>Agaricomycotina</taxon>
        <taxon>Agaricomycetes</taxon>
        <taxon>Polyporales</taxon>
        <taxon>Phanerochaetaceae</taxon>
        <taxon>Phanerochaete</taxon>
    </lineage>
</organism>
<dbReference type="PANTHER" id="PTHR16301">
    <property type="entry name" value="IMPACT-RELATED"/>
    <property type="match status" value="1"/>
</dbReference>
<feature type="domain" description="Impact N-terminal" evidence="3">
    <location>
        <begin position="27"/>
        <end position="145"/>
    </location>
</feature>
<dbReference type="OrthoDB" id="69641at2759"/>
<gene>
    <name evidence="4" type="ORF">PsYK624_075100</name>
</gene>
<dbReference type="InterPro" id="IPR001498">
    <property type="entry name" value="Impact_N"/>
</dbReference>
<keyword evidence="5" id="KW-1185">Reference proteome</keyword>
<dbReference type="InterPro" id="IPR036956">
    <property type="entry name" value="Impact_N_sf"/>
</dbReference>
<dbReference type="EMBL" id="BPQB01000021">
    <property type="protein sequence ID" value="GJE91361.1"/>
    <property type="molecule type" value="Genomic_DNA"/>
</dbReference>
<dbReference type="Gene3D" id="3.30.230.30">
    <property type="entry name" value="Impact, N-terminal domain"/>
    <property type="match status" value="1"/>
</dbReference>
<evidence type="ECO:0000259" key="3">
    <source>
        <dbReference type="Pfam" id="PF01205"/>
    </source>
</evidence>
<reference evidence="4 5" key="1">
    <citation type="submission" date="2021-08" db="EMBL/GenBank/DDBJ databases">
        <title>Draft Genome Sequence of Phanerochaete sordida strain YK-624.</title>
        <authorList>
            <person name="Mori T."/>
            <person name="Dohra H."/>
            <person name="Suzuki T."/>
            <person name="Kawagishi H."/>
            <person name="Hirai H."/>
        </authorList>
    </citation>
    <scope>NUCLEOTIDE SEQUENCE [LARGE SCALE GENOMIC DNA]</scope>
    <source>
        <strain evidence="4 5">YK-624</strain>
    </source>
</reference>
<evidence type="ECO:0000313" key="5">
    <source>
        <dbReference type="Proteomes" id="UP000703269"/>
    </source>
</evidence>
<dbReference type="Pfam" id="PF01205">
    <property type="entry name" value="Impact_N"/>
    <property type="match status" value="1"/>
</dbReference>
<name>A0A9P3LDB6_9APHY</name>
<evidence type="ECO:0000313" key="4">
    <source>
        <dbReference type="EMBL" id="GJE91361.1"/>
    </source>
</evidence>
<dbReference type="GO" id="GO:0005737">
    <property type="term" value="C:cytoplasm"/>
    <property type="evidence" value="ECO:0007669"/>
    <property type="project" value="TreeGrafter"/>
</dbReference>
<dbReference type="PANTHER" id="PTHR16301:SF25">
    <property type="entry name" value="PROTEIN IMPACT"/>
    <property type="match status" value="1"/>
</dbReference>